<dbReference type="EMBL" id="CP000876">
    <property type="protein sequence ID" value="ABX07684.1"/>
    <property type="molecule type" value="Genomic_DNA"/>
</dbReference>
<dbReference type="InterPro" id="IPR013517">
    <property type="entry name" value="FG-GAP"/>
</dbReference>
<feature type="signal peptide" evidence="2">
    <location>
        <begin position="1"/>
        <end position="34"/>
    </location>
</feature>
<dbReference type="PANTHER" id="PTHR36220:SF1">
    <property type="entry name" value="GAMMA TUBULIN COMPLEX COMPONENT C-TERMINAL DOMAIN-CONTAINING PROTEIN"/>
    <property type="match status" value="1"/>
</dbReference>
<evidence type="ECO:0000256" key="1">
    <source>
        <dbReference type="ARBA" id="ARBA00022729"/>
    </source>
</evidence>
<keyword evidence="3" id="KW-0614">Plasmid</keyword>
<evidence type="ECO:0000256" key="2">
    <source>
        <dbReference type="SAM" id="SignalP"/>
    </source>
</evidence>
<sequence length="143" mass="14684">MTDSPDHPTKHRPWIQRTLVVMLSLALGSSALVAAQSPATTTTPHTTLPLYEAYLKASNTDAGDGFGLSIAVDGDTIVVGAPFEDSAATGINGNQADNSATNAGAAYVFVRSGTTWTQQAYLKASNTDAGDEFGAAVTITGAH</sequence>
<dbReference type="HOGENOM" id="CLU_1803543_0_0_0"/>
<dbReference type="AlphaFoldDB" id="A9B8M0"/>
<proteinExistence type="predicted"/>
<protein>
    <recommendedName>
        <fullName evidence="5">Integrin alpha beta-propellor repeat protein</fullName>
    </recommendedName>
</protein>
<evidence type="ECO:0000313" key="3">
    <source>
        <dbReference type="EMBL" id="ABX07684.1"/>
    </source>
</evidence>
<evidence type="ECO:0008006" key="5">
    <source>
        <dbReference type="Google" id="ProtNLM"/>
    </source>
</evidence>
<keyword evidence="1 2" id="KW-0732">Signal</keyword>
<dbReference type="Pfam" id="PF14312">
    <property type="entry name" value="FG-GAP_2"/>
    <property type="match status" value="1"/>
</dbReference>
<geneLocation type="plasmid" evidence="3 4">
    <name>pHAU01</name>
</geneLocation>
<keyword evidence="4" id="KW-1185">Reference proteome</keyword>
<accession>A9B8M0</accession>
<reference evidence="3 4" key="1">
    <citation type="journal article" date="2011" name="Stand. Genomic Sci.">
        <title>Complete genome sequence of the filamentous gliding predatory bacterium Herpetosiphon aurantiacus type strain (114-95(T)).</title>
        <authorList>
            <person name="Kiss H."/>
            <person name="Nett M."/>
            <person name="Domin N."/>
            <person name="Martin K."/>
            <person name="Maresca J.A."/>
            <person name="Copeland A."/>
            <person name="Lapidus A."/>
            <person name="Lucas S."/>
            <person name="Berry K.W."/>
            <person name="Glavina Del Rio T."/>
            <person name="Dalin E."/>
            <person name="Tice H."/>
            <person name="Pitluck S."/>
            <person name="Richardson P."/>
            <person name="Bruce D."/>
            <person name="Goodwin L."/>
            <person name="Han C."/>
            <person name="Detter J.C."/>
            <person name="Schmutz J."/>
            <person name="Brettin T."/>
            <person name="Land M."/>
            <person name="Hauser L."/>
            <person name="Kyrpides N.C."/>
            <person name="Ivanova N."/>
            <person name="Goker M."/>
            <person name="Woyke T."/>
            <person name="Klenk H.P."/>
            <person name="Bryant D.A."/>
        </authorList>
    </citation>
    <scope>NUCLEOTIDE SEQUENCE [LARGE SCALE GENOMIC DNA]</scope>
    <source>
        <strain evidence="4">ATCC 23779 / DSM 785 / 114-95</strain>
        <plasmid evidence="3">pHAU01</plasmid>
    </source>
</reference>
<dbReference type="Proteomes" id="UP000000787">
    <property type="component" value="Plasmid pHAU01"/>
</dbReference>
<feature type="chain" id="PRO_5002735534" description="Integrin alpha beta-propellor repeat protein" evidence="2">
    <location>
        <begin position="35"/>
        <end position="143"/>
    </location>
</feature>
<dbReference type="KEGG" id="hau:Haur_5056"/>
<dbReference type="PANTHER" id="PTHR36220">
    <property type="entry name" value="UNNAMED PRODUCT"/>
    <property type="match status" value="1"/>
</dbReference>
<gene>
    <name evidence="3" type="ordered locus">Haur_5056</name>
</gene>
<dbReference type="BioCyc" id="HAUR316274:GHYA-5118-MONOMER"/>
<dbReference type="InParanoid" id="A9B8M0"/>
<evidence type="ECO:0000313" key="4">
    <source>
        <dbReference type="Proteomes" id="UP000000787"/>
    </source>
</evidence>
<organism evidence="3 4">
    <name type="scientific">Herpetosiphon aurantiacus (strain ATCC 23779 / DSM 785 / 114-95)</name>
    <dbReference type="NCBI Taxonomy" id="316274"/>
    <lineage>
        <taxon>Bacteria</taxon>
        <taxon>Bacillati</taxon>
        <taxon>Chloroflexota</taxon>
        <taxon>Chloroflexia</taxon>
        <taxon>Herpetosiphonales</taxon>
        <taxon>Herpetosiphonaceae</taxon>
        <taxon>Herpetosiphon</taxon>
    </lineage>
</organism>
<dbReference type="InterPro" id="IPR028994">
    <property type="entry name" value="Integrin_alpha_N"/>
</dbReference>
<name>A9B8M0_HERA2</name>
<dbReference type="Gene3D" id="2.130.10.130">
    <property type="entry name" value="Integrin alpha, N-terminal"/>
    <property type="match status" value="1"/>
</dbReference>